<comment type="caution">
    <text evidence="12">The sequence shown here is derived from an EMBL/GenBank/DDBJ whole genome shotgun (WGS) entry which is preliminary data.</text>
</comment>
<evidence type="ECO:0000256" key="1">
    <source>
        <dbReference type="ARBA" id="ARBA00004151"/>
    </source>
</evidence>
<accession>A0AAU9W3W3</accession>
<dbReference type="FunFam" id="2.60.120.200:FF:000028">
    <property type="entry name" value="Blast:Protein ERGIC-53"/>
    <property type="match status" value="1"/>
</dbReference>
<keyword evidence="3 10" id="KW-0732">Signal</keyword>
<comment type="subcellular location">
    <subcellularLocation>
        <location evidence="1">Endoplasmic reticulum-Golgi intermediate compartment membrane</location>
        <topology evidence="1">Single-pass type I membrane protein</topology>
    </subcellularLocation>
</comment>
<evidence type="ECO:0000256" key="5">
    <source>
        <dbReference type="ARBA" id="ARBA00022989"/>
    </source>
</evidence>
<dbReference type="InterPro" id="IPR013320">
    <property type="entry name" value="ConA-like_dom_sf"/>
</dbReference>
<evidence type="ECO:0000256" key="3">
    <source>
        <dbReference type="ARBA" id="ARBA00022729"/>
    </source>
</evidence>
<keyword evidence="5 9" id="KW-1133">Transmembrane helix</keyword>
<dbReference type="InterPro" id="IPR051136">
    <property type="entry name" value="Intracellular_Lectin-GPT"/>
</dbReference>
<keyword evidence="4" id="KW-0430">Lectin</keyword>
<evidence type="ECO:0000256" key="4">
    <source>
        <dbReference type="ARBA" id="ARBA00022734"/>
    </source>
</evidence>
<dbReference type="PANTHER" id="PTHR12223:SF28">
    <property type="entry name" value="LECTIN, MANNOSE BINDING 1 LIKE"/>
    <property type="match status" value="1"/>
</dbReference>
<feature type="region of interest" description="Disordered" evidence="8">
    <location>
        <begin position="284"/>
        <end position="306"/>
    </location>
</feature>
<dbReference type="AlphaFoldDB" id="A0AAU9W3W3"/>
<dbReference type="GO" id="GO:0030134">
    <property type="term" value="C:COPII-coated ER to Golgi transport vesicle"/>
    <property type="evidence" value="ECO:0007669"/>
    <property type="project" value="TreeGrafter"/>
</dbReference>
<dbReference type="GO" id="GO:0005789">
    <property type="term" value="C:endoplasmic reticulum membrane"/>
    <property type="evidence" value="ECO:0007669"/>
    <property type="project" value="TreeGrafter"/>
</dbReference>
<keyword evidence="6 9" id="KW-0472">Membrane</keyword>
<evidence type="ECO:0000256" key="6">
    <source>
        <dbReference type="ARBA" id="ARBA00023136"/>
    </source>
</evidence>
<name>A0AAU9W3W3_9CNID</name>
<dbReference type="Pfam" id="PF03388">
    <property type="entry name" value="Lectin_leg-like"/>
    <property type="match status" value="1"/>
</dbReference>
<evidence type="ECO:0000256" key="10">
    <source>
        <dbReference type="SAM" id="SignalP"/>
    </source>
</evidence>
<feature type="signal peptide" evidence="10">
    <location>
        <begin position="1"/>
        <end position="22"/>
    </location>
</feature>
<dbReference type="Proteomes" id="UP001159428">
    <property type="component" value="Unassembled WGS sequence"/>
</dbReference>
<gene>
    <name evidence="12" type="ORF">PMEA_00035293</name>
</gene>
<dbReference type="InterPro" id="IPR005052">
    <property type="entry name" value="Lectin_leg"/>
</dbReference>
<dbReference type="GO" id="GO:0005537">
    <property type="term" value="F:D-mannose binding"/>
    <property type="evidence" value="ECO:0007669"/>
    <property type="project" value="TreeGrafter"/>
</dbReference>
<dbReference type="GO" id="GO:0033116">
    <property type="term" value="C:endoplasmic reticulum-Golgi intermediate compartment membrane"/>
    <property type="evidence" value="ECO:0007669"/>
    <property type="project" value="UniProtKB-SubCell"/>
</dbReference>
<feature type="region of interest" description="Disordered" evidence="8">
    <location>
        <begin position="253"/>
        <end position="272"/>
    </location>
</feature>
<protein>
    <recommendedName>
        <fullName evidence="11">L-type lectin-like domain-containing protein</fullName>
    </recommendedName>
</protein>
<dbReference type="PANTHER" id="PTHR12223">
    <property type="entry name" value="VESICULAR MANNOSE-BINDING LECTIN"/>
    <property type="match status" value="1"/>
</dbReference>
<dbReference type="Gene3D" id="2.60.120.200">
    <property type="match status" value="1"/>
</dbReference>
<evidence type="ECO:0000313" key="12">
    <source>
        <dbReference type="EMBL" id="CAH3103187.1"/>
    </source>
</evidence>
<dbReference type="EMBL" id="CALNXJ010000009">
    <property type="protein sequence ID" value="CAH3103187.1"/>
    <property type="molecule type" value="Genomic_DNA"/>
</dbReference>
<evidence type="ECO:0000256" key="7">
    <source>
        <dbReference type="ARBA" id="ARBA00023157"/>
    </source>
</evidence>
<evidence type="ECO:0000259" key="11">
    <source>
        <dbReference type="PROSITE" id="PS51328"/>
    </source>
</evidence>
<keyword evidence="7" id="KW-1015">Disulfide bond</keyword>
<feature type="chain" id="PRO_5043426388" description="L-type lectin-like domain-containing protein" evidence="10">
    <location>
        <begin position="23"/>
        <end position="489"/>
    </location>
</feature>
<feature type="transmembrane region" description="Helical" evidence="9">
    <location>
        <begin position="458"/>
        <end position="477"/>
    </location>
</feature>
<dbReference type="GO" id="GO:0000139">
    <property type="term" value="C:Golgi membrane"/>
    <property type="evidence" value="ECO:0007669"/>
    <property type="project" value="TreeGrafter"/>
</dbReference>
<dbReference type="GO" id="GO:0006888">
    <property type="term" value="P:endoplasmic reticulum to Golgi vesicle-mediated transport"/>
    <property type="evidence" value="ECO:0007669"/>
    <property type="project" value="TreeGrafter"/>
</dbReference>
<evidence type="ECO:0000256" key="9">
    <source>
        <dbReference type="SAM" id="Phobius"/>
    </source>
</evidence>
<keyword evidence="13" id="KW-1185">Reference proteome</keyword>
<proteinExistence type="predicted"/>
<evidence type="ECO:0000256" key="8">
    <source>
        <dbReference type="SAM" id="MobiDB-lite"/>
    </source>
</evidence>
<evidence type="ECO:0000313" key="13">
    <source>
        <dbReference type="Proteomes" id="UP001159428"/>
    </source>
</evidence>
<sequence length="489" mass="54936">MASVEALTSVGFLLFLFRLSVASVPGERHVKFQYKHSFKGPHLVNKDGAIPFWNHGGSAIPSDDQIRLTPSMTNKKGYAWTKSTFPHEWWEIEVALKVTGRGRLGGDGVAIWFTETAGIEGPAFGNTNTWKGLGVFLDSFDNDQQGNNPFISVMLNDGNQIYDHNKDGQDLQRGGCLRDFRNRPNPVRLRIRYYENVLTVWVHMGMTPKPEDFELCTRLENISLAKNGFFGVSAATGGLADDHDVLSFITHSLTPPKDTQGETGMSEEEQKKLAEQYEEYQKKLEQQREEYKTAHPDKVKKPEAEYESAYERDVRLVYEGQNALHQMISNLHSKVGELTVQVNTLYTLVTTDHNQIGQVVRHDQTINRQEVNTLINMQQQLSSKLQEISNLMSQGGNMERRDVGDSAGVNSKLSDMQNAIESLTHSVNSVATKQQMMSGQEKKECPPPSPMPQCIGPGYFVVLIVAQLIMLIGYIGYKNQKEAAAKKFF</sequence>
<reference evidence="12 13" key="1">
    <citation type="submission" date="2022-05" db="EMBL/GenBank/DDBJ databases">
        <authorList>
            <consortium name="Genoscope - CEA"/>
            <person name="William W."/>
        </authorList>
    </citation>
    <scope>NUCLEOTIDE SEQUENCE [LARGE SCALE GENOMIC DNA]</scope>
</reference>
<feature type="domain" description="L-type lectin-like" evidence="11">
    <location>
        <begin position="30"/>
        <end position="253"/>
    </location>
</feature>
<evidence type="ECO:0000256" key="2">
    <source>
        <dbReference type="ARBA" id="ARBA00022692"/>
    </source>
</evidence>
<organism evidence="12 13">
    <name type="scientific">Pocillopora meandrina</name>
    <dbReference type="NCBI Taxonomy" id="46732"/>
    <lineage>
        <taxon>Eukaryota</taxon>
        <taxon>Metazoa</taxon>
        <taxon>Cnidaria</taxon>
        <taxon>Anthozoa</taxon>
        <taxon>Hexacorallia</taxon>
        <taxon>Scleractinia</taxon>
        <taxon>Astrocoeniina</taxon>
        <taxon>Pocilloporidae</taxon>
        <taxon>Pocillopora</taxon>
    </lineage>
</organism>
<dbReference type="SUPFAM" id="SSF49899">
    <property type="entry name" value="Concanavalin A-like lectins/glucanases"/>
    <property type="match status" value="1"/>
</dbReference>
<dbReference type="CDD" id="cd06902">
    <property type="entry name" value="lectin_ERGIC-53_ERGL"/>
    <property type="match status" value="1"/>
</dbReference>
<dbReference type="PROSITE" id="PS51328">
    <property type="entry name" value="L_LECTIN_LIKE"/>
    <property type="match status" value="1"/>
</dbReference>
<keyword evidence="2 9" id="KW-0812">Transmembrane</keyword>